<dbReference type="Proteomes" id="UP000050795">
    <property type="component" value="Unassembled WGS sequence"/>
</dbReference>
<evidence type="ECO:0000313" key="1">
    <source>
        <dbReference type="Proteomes" id="UP000050795"/>
    </source>
</evidence>
<dbReference type="GO" id="GO:0006360">
    <property type="term" value="P:transcription by RNA polymerase I"/>
    <property type="evidence" value="ECO:0007669"/>
    <property type="project" value="InterPro"/>
</dbReference>
<dbReference type="AlphaFoldDB" id="A0AA85IMN4"/>
<name>A0AA85IMN4_TRIRE</name>
<reference evidence="1" key="1">
    <citation type="submission" date="2022-06" db="EMBL/GenBank/DDBJ databases">
        <authorList>
            <person name="Berger JAMES D."/>
            <person name="Berger JAMES D."/>
        </authorList>
    </citation>
    <scope>NUCLEOTIDE SEQUENCE [LARGE SCALE GENOMIC DNA]</scope>
</reference>
<accession>A0AA85IMN4</accession>
<dbReference type="PANTHER" id="PTHR32122:SF1">
    <property type="entry name" value="TATA BOX-BINDING PROTEIN-ASSOCIATED FACTOR RNA POLYMERASE I SUBUNIT A"/>
    <property type="match status" value="1"/>
</dbReference>
<reference evidence="2" key="2">
    <citation type="submission" date="2023-11" db="UniProtKB">
        <authorList>
            <consortium name="WormBaseParasite"/>
        </authorList>
    </citation>
    <scope>IDENTIFICATION</scope>
</reference>
<dbReference type="GO" id="GO:0000120">
    <property type="term" value="C:RNA polymerase I transcription regulator complex"/>
    <property type="evidence" value="ECO:0007669"/>
    <property type="project" value="InterPro"/>
</dbReference>
<dbReference type="WBParaSite" id="TREG1_107940.2">
    <property type="protein sequence ID" value="TREG1_107940.2"/>
    <property type="gene ID" value="TREG1_107940"/>
</dbReference>
<organism evidence="1 2">
    <name type="scientific">Trichobilharzia regenti</name>
    <name type="common">Nasal bird schistosome</name>
    <dbReference type="NCBI Taxonomy" id="157069"/>
    <lineage>
        <taxon>Eukaryota</taxon>
        <taxon>Metazoa</taxon>
        <taxon>Spiralia</taxon>
        <taxon>Lophotrochozoa</taxon>
        <taxon>Platyhelminthes</taxon>
        <taxon>Trematoda</taxon>
        <taxon>Digenea</taxon>
        <taxon>Strigeidida</taxon>
        <taxon>Schistosomatoidea</taxon>
        <taxon>Schistosomatidae</taxon>
        <taxon>Trichobilharzia</taxon>
    </lineage>
</organism>
<dbReference type="InterPro" id="IPR052669">
    <property type="entry name" value="SL1/TIF-IB_Component"/>
</dbReference>
<dbReference type="PANTHER" id="PTHR32122">
    <property type="entry name" value="TATA BOX-BINDING PROTEIN ASSOCIATED FACTOR RNA POLYMERASE I SUBUNIT A"/>
    <property type="match status" value="1"/>
</dbReference>
<proteinExistence type="predicted"/>
<dbReference type="InterPro" id="IPR039495">
    <property type="entry name" value="TAF1A"/>
</dbReference>
<sequence length="529" mass="61607">MRSPQPYYGRNKLYFLRLRRFCQFILNFGKHGFFDGWVGKESHCVLNTAEDFRLLYCEKARVMCTMWRFLSRHKFKEAARLLTHAIHAYPMSPAWVWRVAFHIFQCLKDDTGLKSFNRILDMFLLSDENNRVLEYTLYEMSKGNLGNIQFCRANKQFVQKNRYAASYATLIREPELAHIQRLQRLYEGYSFYGLWLKQVHSLASSDDTDESRSLVDDLAEKAYHRLQEVEALVSEGHLCDTFVRALVEILKYFNEHTRAYDLLLEYAEKVPENPNTLRYLCEWHQLRQQSTTDMIHSSIVLSPNHSLSNNTHNNDSSAYCTDEFSDGIDTDIEKKVLRPESNSPNKKSVKGSMRSSKICLKYRIAFCRRVLPEPAPSPPENYASMTKKEVKGLLRRNHPHLQTIITCLKRGKYSDALDLSFLLLDHPSWAVYCEPWRLLRKSILCIGKSNHQVLHAWSIRKTYWNQLHFSMSNLSAIGKSMNTMLNKLDIVNSVKRQPHSENPLGVEMTVVTNYKPMVSQEISSPSSNS</sequence>
<keyword evidence="1" id="KW-1185">Reference proteome</keyword>
<protein>
    <submittedName>
        <fullName evidence="2">Uncharacterized protein</fullName>
    </submittedName>
</protein>
<evidence type="ECO:0000313" key="2">
    <source>
        <dbReference type="WBParaSite" id="TREG1_107940.2"/>
    </source>
</evidence>
<dbReference type="Pfam" id="PF14929">
    <property type="entry name" value="TAF1_subA"/>
    <property type="match status" value="1"/>
</dbReference>